<dbReference type="GO" id="GO:0042761">
    <property type="term" value="P:very long-chain fatty acid biosynthetic process"/>
    <property type="evidence" value="ECO:0007669"/>
    <property type="project" value="TreeGrafter"/>
</dbReference>
<keyword evidence="5" id="KW-1185">Reference proteome</keyword>
<evidence type="ECO:0000256" key="1">
    <source>
        <dbReference type="ARBA" id="ARBA00022516"/>
    </source>
</evidence>
<accession>A0A8C4WTA4</accession>
<dbReference type="GO" id="GO:0016491">
    <property type="term" value="F:oxidoreductase activity"/>
    <property type="evidence" value="ECO:0007669"/>
    <property type="project" value="UniProtKB-KW"/>
</dbReference>
<protein>
    <submittedName>
        <fullName evidence="4">Trans-2,3-enoyl-CoA reductase-like 2a</fullName>
    </submittedName>
</protein>
<organism evidence="4 5">
    <name type="scientific">Eptatretus burgeri</name>
    <name type="common">Inshore hagfish</name>
    <dbReference type="NCBI Taxonomy" id="7764"/>
    <lineage>
        <taxon>Eukaryota</taxon>
        <taxon>Metazoa</taxon>
        <taxon>Chordata</taxon>
        <taxon>Craniata</taxon>
        <taxon>Vertebrata</taxon>
        <taxon>Cyclostomata</taxon>
        <taxon>Myxini</taxon>
        <taxon>Myxiniformes</taxon>
        <taxon>Myxinidae</taxon>
        <taxon>Eptatretinae</taxon>
        <taxon>Eptatretus</taxon>
    </lineage>
</organism>
<dbReference type="GeneTree" id="ENSGT00950000182886"/>
<reference evidence="4" key="2">
    <citation type="submission" date="2025-09" db="UniProtKB">
        <authorList>
            <consortium name="Ensembl"/>
        </authorList>
    </citation>
    <scope>IDENTIFICATION</scope>
</reference>
<keyword evidence="1" id="KW-0444">Lipid biosynthesis</keyword>
<keyword evidence="2" id="KW-0560">Oxidoreductase</keyword>
<keyword evidence="3" id="KW-0443">Lipid metabolism</keyword>
<dbReference type="PANTHER" id="PTHR10556:SF28">
    <property type="entry name" value="VERY-LONG-CHAIN ENOYL-COA REDUCTASE"/>
    <property type="match status" value="1"/>
</dbReference>
<dbReference type="AlphaFoldDB" id="A0A8C4WTA4"/>
<dbReference type="OMA" id="YVREFKD"/>
<evidence type="ECO:0000313" key="4">
    <source>
        <dbReference type="Ensembl" id="ENSEBUP00000010277.1"/>
    </source>
</evidence>
<proteinExistence type="predicted"/>
<dbReference type="Gene3D" id="3.10.20.90">
    <property type="entry name" value="Phosphatidylinositol 3-kinase Catalytic Subunit, Chain A, domain 1"/>
    <property type="match status" value="1"/>
</dbReference>
<name>A0A8C4WTA4_EPTBU</name>
<evidence type="ECO:0000256" key="2">
    <source>
        <dbReference type="ARBA" id="ARBA00023002"/>
    </source>
</evidence>
<dbReference type="InterPro" id="IPR039357">
    <property type="entry name" value="SRD5A/TECR"/>
</dbReference>
<sequence>MSQKPHESTTGVRYDEGDHDYGHSEMYAIKFTFEVKVIGLDQVSRSNGNLSLFVDPGMYPARQSLRVDPGKRDGDVLQHLPVGTTAIFYLYDLGPQVNWSTALLCRYTLSLALYYLCYTRPPFIYGSEQAFSASPHRPVHLACVCYTFHYAKCILETVYIHNVSRGTFPLRQAVRTCACYGAFTLWMAFYVNHPLYTPPCVGLFVRCCIRLNQMFRLMSAGHKEMIFPVAGPNPFTWPFAFISCPNYTYEVKPQIHKQNEKLFNKADALHCKDMQKDIWKVPVSYVEKFSAC</sequence>
<dbReference type="PANTHER" id="PTHR10556">
    <property type="entry name" value="3-OXO-5-ALPHA-STEROID 4-DEHYDROGENASE"/>
    <property type="match status" value="1"/>
</dbReference>
<evidence type="ECO:0000256" key="3">
    <source>
        <dbReference type="ARBA" id="ARBA00023098"/>
    </source>
</evidence>
<dbReference type="Proteomes" id="UP000694388">
    <property type="component" value="Unplaced"/>
</dbReference>
<dbReference type="Ensembl" id="ENSEBUT00000010821.1">
    <property type="protein sequence ID" value="ENSEBUP00000010277.1"/>
    <property type="gene ID" value="ENSEBUG00000006586.1"/>
</dbReference>
<evidence type="ECO:0000313" key="5">
    <source>
        <dbReference type="Proteomes" id="UP000694388"/>
    </source>
</evidence>
<reference evidence="4" key="1">
    <citation type="submission" date="2025-08" db="UniProtKB">
        <authorList>
            <consortium name="Ensembl"/>
        </authorList>
    </citation>
    <scope>IDENTIFICATION</scope>
</reference>